<dbReference type="EMBL" id="VIGV01000004">
    <property type="protein sequence ID" value="TWS23716.1"/>
    <property type="molecule type" value="Genomic_DNA"/>
</dbReference>
<reference evidence="1 2" key="2">
    <citation type="submission" date="2019-08" db="EMBL/GenBank/DDBJ databases">
        <title>Tsukamurella conjunctivitidis sp. nov., Tsukamurella assacharolytica sp. nov. and Tsukamurella sputae sp. nov. isolated from patients with conjunctivitis, bacteraemia (lymphoma) and respiratory infection (sputum) in Hong Kong.</title>
        <authorList>
            <person name="Fok K.M.N."/>
            <person name="Fong J.Y.H."/>
        </authorList>
    </citation>
    <scope>NUCLEOTIDE SEQUENCE [LARGE SCALE GENOMIC DNA]</scope>
    <source>
        <strain evidence="1 2">HKU70</strain>
    </source>
</reference>
<reference evidence="1 2" key="1">
    <citation type="submission" date="2019-06" db="EMBL/GenBank/DDBJ databases">
        <authorList>
            <person name="Teng J.L.L."/>
            <person name="Lee H.H."/>
            <person name="Lau S.K.P."/>
            <person name="Woo P.C.Y."/>
        </authorList>
    </citation>
    <scope>NUCLEOTIDE SEQUENCE [LARGE SCALE GENOMIC DNA]</scope>
    <source>
        <strain evidence="1 2">HKU70</strain>
    </source>
</reference>
<dbReference type="InterPro" id="IPR046348">
    <property type="entry name" value="SIS_dom_sf"/>
</dbReference>
<gene>
    <name evidence="1" type="ORF">FK268_15770</name>
</gene>
<organism evidence="1 2">
    <name type="scientific">Tsukamurella sputi</name>
    <dbReference type="NCBI Taxonomy" id="2591848"/>
    <lineage>
        <taxon>Bacteria</taxon>
        <taxon>Bacillati</taxon>
        <taxon>Actinomycetota</taxon>
        <taxon>Actinomycetes</taxon>
        <taxon>Mycobacteriales</taxon>
        <taxon>Tsukamurellaceae</taxon>
        <taxon>Tsukamurella</taxon>
    </lineage>
</organism>
<evidence type="ECO:0000313" key="1">
    <source>
        <dbReference type="EMBL" id="TWS23716.1"/>
    </source>
</evidence>
<dbReference type="OrthoDB" id="4772742at2"/>
<dbReference type="GO" id="GO:1901135">
    <property type="term" value="P:carbohydrate derivative metabolic process"/>
    <property type="evidence" value="ECO:0007669"/>
    <property type="project" value="InterPro"/>
</dbReference>
<dbReference type="Proteomes" id="UP000319792">
    <property type="component" value="Unassembled WGS sequence"/>
</dbReference>
<keyword evidence="2" id="KW-1185">Reference proteome</keyword>
<dbReference type="RefSeq" id="WP_146435681.1">
    <property type="nucleotide sequence ID" value="NZ_VIGV01000004.1"/>
</dbReference>
<comment type="caution">
    <text evidence="1">The sequence shown here is derived from an EMBL/GenBank/DDBJ whole genome shotgun (WGS) entry which is preliminary data.</text>
</comment>
<dbReference type="AlphaFoldDB" id="A0A5C5RL71"/>
<dbReference type="GO" id="GO:0097367">
    <property type="term" value="F:carbohydrate derivative binding"/>
    <property type="evidence" value="ECO:0007669"/>
    <property type="project" value="InterPro"/>
</dbReference>
<evidence type="ECO:0000313" key="2">
    <source>
        <dbReference type="Proteomes" id="UP000319792"/>
    </source>
</evidence>
<sequence>MSEVNGAGSGPNGSQVIDLDDSAGLIAADLGGHLRAAALAGAQARAVATAVDEGALADLDGLAPRAVVVVCGAGPAAAAAGFVEALTAGRFDVPLVRSTELPPWVGALDVVVVCGFDAGDLVLARAIATAARRGATVVVAVPMEGPVAEAAAGRTVDLSPRLRVPERFGFVGVAAALLAVLGRLAGTDRGDEPGTGFLHTLAETLDDEAVRGAPDRDVESNPAKRLAARTAGRRVALTADTAAGLAVAEHAASQALTLGGQVVAAVGFADVELATPELASTPAGGALETRSGAAVDPLFHDPFLDGPAAQTPLRVLILTNEERAPLVEARLRALPDVEALPVDEGAVRSVAATGPRADALDLLALAVRFDLASVYRRLTGEA</sequence>
<dbReference type="SUPFAM" id="SSF53697">
    <property type="entry name" value="SIS domain"/>
    <property type="match status" value="1"/>
</dbReference>
<proteinExistence type="predicted"/>
<name>A0A5C5RL71_9ACTN</name>
<protein>
    <submittedName>
        <fullName evidence="1">TobH protein</fullName>
    </submittedName>
</protein>
<accession>A0A5C5RL71</accession>